<dbReference type="InterPro" id="IPR013482">
    <property type="entry name" value="Molybde_CF_guanTrfase"/>
</dbReference>
<dbReference type="AlphaFoldDB" id="A0A4V2DDX6"/>
<evidence type="ECO:0000256" key="3">
    <source>
        <dbReference type="ARBA" id="ARBA00022723"/>
    </source>
</evidence>
<organism evidence="9 10">
    <name type="scientific">Sphingomonas populi</name>
    <dbReference type="NCBI Taxonomy" id="2484750"/>
    <lineage>
        <taxon>Bacteria</taxon>
        <taxon>Pseudomonadati</taxon>
        <taxon>Pseudomonadota</taxon>
        <taxon>Alphaproteobacteria</taxon>
        <taxon>Sphingomonadales</taxon>
        <taxon>Sphingomonadaceae</taxon>
        <taxon>Sphingomonas</taxon>
    </lineage>
</organism>
<dbReference type="Proteomes" id="UP000292085">
    <property type="component" value="Unassembled WGS sequence"/>
</dbReference>
<evidence type="ECO:0000256" key="7">
    <source>
        <dbReference type="ARBA" id="ARBA00023150"/>
    </source>
</evidence>
<feature type="domain" description="MobA-like NTP transferase" evidence="8">
    <location>
        <begin position="4"/>
        <end position="110"/>
    </location>
</feature>
<keyword evidence="6" id="KW-0342">GTP-binding</keyword>
<dbReference type="OrthoDB" id="9788394at2"/>
<dbReference type="InterPro" id="IPR025877">
    <property type="entry name" value="MobA-like_NTP_Trfase"/>
</dbReference>
<proteinExistence type="predicted"/>
<accession>A0A4V2DDX6</accession>
<keyword evidence="10" id="KW-1185">Reference proteome</keyword>
<keyword evidence="4" id="KW-0547">Nucleotide-binding</keyword>
<reference evidence="9 10" key="1">
    <citation type="submission" date="2019-02" db="EMBL/GenBank/DDBJ databases">
        <authorList>
            <person name="Li Y."/>
        </authorList>
    </citation>
    <scope>NUCLEOTIDE SEQUENCE [LARGE SCALE GENOMIC DNA]</scope>
    <source>
        <strain evidence="9 10">3-7</strain>
    </source>
</reference>
<evidence type="ECO:0000313" key="10">
    <source>
        <dbReference type="Proteomes" id="UP000292085"/>
    </source>
</evidence>
<dbReference type="SUPFAM" id="SSF53448">
    <property type="entry name" value="Nucleotide-diphospho-sugar transferases"/>
    <property type="match status" value="1"/>
</dbReference>
<evidence type="ECO:0000313" key="9">
    <source>
        <dbReference type="EMBL" id="RZF66518.1"/>
    </source>
</evidence>
<evidence type="ECO:0000256" key="5">
    <source>
        <dbReference type="ARBA" id="ARBA00022842"/>
    </source>
</evidence>
<dbReference type="GO" id="GO:0016779">
    <property type="term" value="F:nucleotidyltransferase activity"/>
    <property type="evidence" value="ECO:0007669"/>
    <property type="project" value="UniProtKB-KW"/>
</dbReference>
<dbReference type="InterPro" id="IPR029044">
    <property type="entry name" value="Nucleotide-diphossugar_trans"/>
</dbReference>
<dbReference type="RefSeq" id="WP_130154872.1">
    <property type="nucleotide sequence ID" value="NZ_SGIS01000001.1"/>
</dbReference>
<evidence type="ECO:0000256" key="6">
    <source>
        <dbReference type="ARBA" id="ARBA00023134"/>
    </source>
</evidence>
<sequence length="176" mass="17927">MILGAIIAGGASSRFGSDKALALLDGQPLIAHAAAALEPFVTTLVVCGRDWGRLPSLADRPLPGLGPLGGIAAALHHAETRGYTQVLTIGCDMPRVPPVLIADLIARAPAYCSDAPILGCWRADAAGMLATRLDGHASGTKSAALSIRRWADATGAIAVPAPAPLFNVNTPADLPI</sequence>
<dbReference type="Gene3D" id="3.90.550.10">
    <property type="entry name" value="Spore Coat Polysaccharide Biosynthesis Protein SpsA, Chain A"/>
    <property type="match status" value="1"/>
</dbReference>
<evidence type="ECO:0000256" key="1">
    <source>
        <dbReference type="ARBA" id="ARBA00022490"/>
    </source>
</evidence>
<evidence type="ECO:0000256" key="4">
    <source>
        <dbReference type="ARBA" id="ARBA00022741"/>
    </source>
</evidence>
<evidence type="ECO:0000256" key="2">
    <source>
        <dbReference type="ARBA" id="ARBA00022679"/>
    </source>
</evidence>
<protein>
    <submittedName>
        <fullName evidence="9">Molybdenum cofactor guanylyltransferase</fullName>
    </submittedName>
</protein>
<dbReference type="GO" id="GO:0005525">
    <property type="term" value="F:GTP binding"/>
    <property type="evidence" value="ECO:0007669"/>
    <property type="project" value="UniProtKB-KW"/>
</dbReference>
<dbReference type="PANTHER" id="PTHR19136:SF81">
    <property type="entry name" value="MOLYBDENUM COFACTOR GUANYLYLTRANSFERASE"/>
    <property type="match status" value="1"/>
</dbReference>
<comment type="caution">
    <text evidence="9">The sequence shown here is derived from an EMBL/GenBank/DDBJ whole genome shotgun (WGS) entry which is preliminary data.</text>
</comment>
<keyword evidence="1" id="KW-0963">Cytoplasm</keyword>
<gene>
    <name evidence="9" type="ORF">EWE75_01305</name>
</gene>
<dbReference type="GO" id="GO:0006777">
    <property type="term" value="P:Mo-molybdopterin cofactor biosynthetic process"/>
    <property type="evidence" value="ECO:0007669"/>
    <property type="project" value="UniProtKB-KW"/>
</dbReference>
<keyword evidence="3" id="KW-0479">Metal-binding</keyword>
<keyword evidence="2 9" id="KW-0808">Transferase</keyword>
<evidence type="ECO:0000259" key="8">
    <source>
        <dbReference type="Pfam" id="PF12804"/>
    </source>
</evidence>
<keyword evidence="9" id="KW-0548">Nucleotidyltransferase</keyword>
<dbReference type="CDD" id="cd02503">
    <property type="entry name" value="MobA"/>
    <property type="match status" value="1"/>
</dbReference>
<name>A0A4V2DDX6_9SPHN</name>
<keyword evidence="5" id="KW-0460">Magnesium</keyword>
<dbReference type="Pfam" id="PF12804">
    <property type="entry name" value="NTP_transf_3"/>
    <property type="match status" value="1"/>
</dbReference>
<dbReference type="PANTHER" id="PTHR19136">
    <property type="entry name" value="MOLYBDENUM COFACTOR GUANYLYLTRANSFERASE"/>
    <property type="match status" value="1"/>
</dbReference>
<dbReference type="GO" id="GO:0046872">
    <property type="term" value="F:metal ion binding"/>
    <property type="evidence" value="ECO:0007669"/>
    <property type="project" value="UniProtKB-KW"/>
</dbReference>
<dbReference type="EMBL" id="SGIS01000001">
    <property type="protein sequence ID" value="RZF66518.1"/>
    <property type="molecule type" value="Genomic_DNA"/>
</dbReference>
<keyword evidence="7" id="KW-0501">Molybdenum cofactor biosynthesis</keyword>